<evidence type="ECO:0000256" key="1">
    <source>
        <dbReference type="SAM" id="Coils"/>
    </source>
</evidence>
<keyword evidence="4" id="KW-1185">Reference proteome</keyword>
<name>A0A2N7W7A2_9BURK</name>
<feature type="coiled-coil region" evidence="1">
    <location>
        <begin position="200"/>
        <end position="227"/>
    </location>
</feature>
<proteinExistence type="predicted"/>
<gene>
    <name evidence="3" type="ORF">C0Z19_10055</name>
</gene>
<accession>A0A2N7W7A2</accession>
<dbReference type="RefSeq" id="WP_102609674.1">
    <property type="nucleotide sequence ID" value="NZ_CADIKD010000010.1"/>
</dbReference>
<dbReference type="EMBL" id="PNYB01000007">
    <property type="protein sequence ID" value="PMS25286.1"/>
    <property type="molecule type" value="Genomic_DNA"/>
</dbReference>
<protein>
    <submittedName>
        <fullName evidence="3">Uncharacterized protein</fullName>
    </submittedName>
</protein>
<evidence type="ECO:0000313" key="4">
    <source>
        <dbReference type="Proteomes" id="UP000235347"/>
    </source>
</evidence>
<feature type="compositionally biased region" description="Low complexity" evidence="2">
    <location>
        <begin position="469"/>
        <end position="481"/>
    </location>
</feature>
<sequence>MNPHTLAAAFATIAAAASAGAFIRGGWKASARRRALRKADAKAAESSPPARPATTPSAVPRVPSHEEQAIAELVQVEPVFAFDATLAVEVPLNAELSRSLGMLSSIVGRANGTVPAAITCAGGQLYELCFTPEITRQLSDGTLVLQKAIGEGYRSGAVGPNGRYVAQGRLVKAGEGSRKLATVAAASFQVISFVVGQEHLAQINAKLEKIASSIENLRRERQIEREAEILAFSKGLHEDVELLLRGELDEAGQAKVIDRLRETDQLFDKIEHLVDTSLDRLAGDLRDTSLRKGMFQRLGQTSANLIGKFDELATWRRLDVLATNLLAYAAQVSLALPLRDPYSVTRMERLQRRLNRPNIDFRAFAARRIELDLKSVLSLPAQRRDRQIDAWVRVREIENQFEVARDRLIERHAEIEGALLRKAAQVEEGLRLVVEMGDDGAVRRVFRAQPRPATLLEAHLPDEAPRVSGNAGNAARGAAGE</sequence>
<organism evidence="3 4">
    <name type="scientific">Trinickia soli</name>
    <dbReference type="NCBI Taxonomy" id="380675"/>
    <lineage>
        <taxon>Bacteria</taxon>
        <taxon>Pseudomonadati</taxon>
        <taxon>Pseudomonadota</taxon>
        <taxon>Betaproteobacteria</taxon>
        <taxon>Burkholderiales</taxon>
        <taxon>Burkholderiaceae</taxon>
        <taxon>Trinickia</taxon>
    </lineage>
</organism>
<dbReference type="Proteomes" id="UP000235347">
    <property type="component" value="Unassembled WGS sequence"/>
</dbReference>
<feature type="region of interest" description="Disordered" evidence="2">
    <location>
        <begin position="38"/>
        <end position="62"/>
    </location>
</feature>
<dbReference type="AlphaFoldDB" id="A0A2N7W7A2"/>
<feature type="compositionally biased region" description="Low complexity" evidence="2">
    <location>
        <begin position="44"/>
        <end position="61"/>
    </location>
</feature>
<reference evidence="3 4" key="1">
    <citation type="submission" date="2018-01" db="EMBL/GenBank/DDBJ databases">
        <title>Whole genome analyses suggest that Burkholderia sensu lato contains two further novel genera in the rhizoxinica-symbiotica group Mycetohabitans gen. nov., and Trinickia gen. nov.: implications for the evolution of diazotrophy and nodulation in the Burkholderiaceae.</title>
        <authorList>
            <person name="Estrada-de los Santos P."/>
            <person name="Palmer M."/>
            <person name="Chavez-Ramirez B."/>
            <person name="Beukes C."/>
            <person name="Steenkamp E.T."/>
            <person name="Hirsch A.M."/>
            <person name="Manyaka P."/>
            <person name="Maluk M."/>
            <person name="Lafos M."/>
            <person name="Crook M."/>
            <person name="Gross E."/>
            <person name="Simon M.F."/>
            <person name="Bueno dos Reis Junior F."/>
            <person name="Poole P.S."/>
            <person name="Venter S.N."/>
            <person name="James E.K."/>
        </authorList>
    </citation>
    <scope>NUCLEOTIDE SEQUENCE [LARGE SCALE GENOMIC DNA]</scope>
    <source>
        <strain evidence="3 4">GP25-8</strain>
    </source>
</reference>
<evidence type="ECO:0000313" key="3">
    <source>
        <dbReference type="EMBL" id="PMS25286.1"/>
    </source>
</evidence>
<comment type="caution">
    <text evidence="3">The sequence shown here is derived from an EMBL/GenBank/DDBJ whole genome shotgun (WGS) entry which is preliminary data.</text>
</comment>
<evidence type="ECO:0000256" key="2">
    <source>
        <dbReference type="SAM" id="MobiDB-lite"/>
    </source>
</evidence>
<keyword evidence="1" id="KW-0175">Coiled coil</keyword>
<feature type="region of interest" description="Disordered" evidence="2">
    <location>
        <begin position="461"/>
        <end position="481"/>
    </location>
</feature>